<evidence type="ECO:0000313" key="3">
    <source>
        <dbReference type="Proteomes" id="UP000886845"/>
    </source>
</evidence>
<dbReference type="InterPro" id="IPR011008">
    <property type="entry name" value="Dimeric_a/b-barrel"/>
</dbReference>
<evidence type="ECO:0000313" key="2">
    <source>
        <dbReference type="EMBL" id="HIV09560.1"/>
    </source>
</evidence>
<dbReference type="PANTHER" id="PTHR30154">
    <property type="entry name" value="LEUCINE-RESPONSIVE REGULATORY PROTEIN"/>
    <property type="match status" value="1"/>
</dbReference>
<dbReference type="GO" id="GO:0043565">
    <property type="term" value="F:sequence-specific DNA binding"/>
    <property type="evidence" value="ECO:0007669"/>
    <property type="project" value="TreeGrafter"/>
</dbReference>
<sequence>MAKLLGVAPEAVEAEIARLEREGVIRGWQAIVNDDLLPKGHVTAVIEVRVTPEREGGFNRIAEQVSRFEEVNAVYLMSGGYDLLLFVEGESLLSVARFVSEKLATIHGVLSTATHFKLKTYKQSGVLMATPGDDGRLAVSP</sequence>
<dbReference type="InterPro" id="IPR019887">
    <property type="entry name" value="Tscrpt_reg_AsnC/Lrp_C"/>
</dbReference>
<protein>
    <submittedName>
        <fullName evidence="2">Lrp/AsnC family transcriptional regulator</fullName>
    </submittedName>
</protein>
<proteinExistence type="predicted"/>
<dbReference type="PANTHER" id="PTHR30154:SF34">
    <property type="entry name" value="TRANSCRIPTIONAL REGULATOR AZLB"/>
    <property type="match status" value="1"/>
</dbReference>
<evidence type="ECO:0000259" key="1">
    <source>
        <dbReference type="Pfam" id="PF01037"/>
    </source>
</evidence>
<dbReference type="Gene3D" id="1.10.10.10">
    <property type="entry name" value="Winged helix-like DNA-binding domain superfamily/Winged helix DNA-binding domain"/>
    <property type="match status" value="1"/>
</dbReference>
<name>A0A9D1NP72_9BACT</name>
<dbReference type="EMBL" id="DVOR01000177">
    <property type="protein sequence ID" value="HIV09560.1"/>
    <property type="molecule type" value="Genomic_DNA"/>
</dbReference>
<comment type="caution">
    <text evidence="2">The sequence shown here is derived from an EMBL/GenBank/DDBJ whole genome shotgun (WGS) entry which is preliminary data.</text>
</comment>
<gene>
    <name evidence="2" type="ORF">IAC79_05570</name>
</gene>
<dbReference type="InterPro" id="IPR036388">
    <property type="entry name" value="WH-like_DNA-bd_sf"/>
</dbReference>
<dbReference type="GO" id="GO:0043200">
    <property type="term" value="P:response to amino acid"/>
    <property type="evidence" value="ECO:0007669"/>
    <property type="project" value="TreeGrafter"/>
</dbReference>
<dbReference type="InterPro" id="IPR019888">
    <property type="entry name" value="Tscrpt_reg_AsnC-like"/>
</dbReference>
<dbReference type="AlphaFoldDB" id="A0A9D1NP72"/>
<dbReference type="GO" id="GO:0005829">
    <property type="term" value="C:cytosol"/>
    <property type="evidence" value="ECO:0007669"/>
    <property type="project" value="TreeGrafter"/>
</dbReference>
<dbReference type="SUPFAM" id="SSF54909">
    <property type="entry name" value="Dimeric alpha+beta barrel"/>
    <property type="match status" value="1"/>
</dbReference>
<dbReference type="Gene3D" id="3.30.70.920">
    <property type="match status" value="1"/>
</dbReference>
<feature type="domain" description="Transcription regulator AsnC/Lrp ligand binding" evidence="1">
    <location>
        <begin position="46"/>
        <end position="120"/>
    </location>
</feature>
<dbReference type="Proteomes" id="UP000886845">
    <property type="component" value="Unassembled WGS sequence"/>
</dbReference>
<reference evidence="2" key="1">
    <citation type="submission" date="2020-10" db="EMBL/GenBank/DDBJ databases">
        <authorList>
            <person name="Gilroy R."/>
        </authorList>
    </citation>
    <scope>NUCLEOTIDE SEQUENCE</scope>
    <source>
        <strain evidence="2">35461</strain>
    </source>
</reference>
<dbReference type="SMART" id="SM00344">
    <property type="entry name" value="HTH_ASNC"/>
    <property type="match status" value="1"/>
</dbReference>
<dbReference type="Pfam" id="PF01037">
    <property type="entry name" value="AsnC_trans_reg"/>
    <property type="match status" value="1"/>
</dbReference>
<reference evidence="2" key="2">
    <citation type="journal article" date="2021" name="PeerJ">
        <title>Extensive microbial diversity within the chicken gut microbiome revealed by metagenomics and culture.</title>
        <authorList>
            <person name="Gilroy R."/>
            <person name="Ravi A."/>
            <person name="Getino M."/>
            <person name="Pursley I."/>
            <person name="Horton D.L."/>
            <person name="Alikhan N.F."/>
            <person name="Baker D."/>
            <person name="Gharbi K."/>
            <person name="Hall N."/>
            <person name="Watson M."/>
            <person name="Adriaenssens E.M."/>
            <person name="Foster-Nyarko E."/>
            <person name="Jarju S."/>
            <person name="Secka A."/>
            <person name="Antonio M."/>
            <person name="Oren A."/>
            <person name="Chaudhuri R.R."/>
            <person name="La Ragione R."/>
            <person name="Hildebrand F."/>
            <person name="Pallen M.J."/>
        </authorList>
    </citation>
    <scope>NUCLEOTIDE SEQUENCE</scope>
    <source>
        <strain evidence="2">35461</strain>
    </source>
</reference>
<organism evidence="2 3">
    <name type="scientific">Candidatus Spyradenecus faecavium</name>
    <dbReference type="NCBI Taxonomy" id="2840947"/>
    <lineage>
        <taxon>Bacteria</taxon>
        <taxon>Pseudomonadati</taxon>
        <taxon>Lentisphaerota</taxon>
        <taxon>Lentisphaeria</taxon>
        <taxon>Lentisphaerales</taxon>
        <taxon>Lentisphaeraceae</taxon>
        <taxon>Lentisphaeraceae incertae sedis</taxon>
        <taxon>Candidatus Spyradenecus</taxon>
    </lineage>
</organism>
<accession>A0A9D1NP72</accession>